<comment type="subunit">
    <text evidence="2 7">Heterodimer of SbcC and SbcD.</text>
</comment>
<dbReference type="PANTHER" id="PTHR30337:SF0">
    <property type="entry name" value="NUCLEASE SBCCD SUBUNIT D"/>
    <property type="match status" value="1"/>
</dbReference>
<comment type="similarity">
    <text evidence="1 7">Belongs to the SbcD family.</text>
</comment>
<evidence type="ECO:0000256" key="2">
    <source>
        <dbReference type="ARBA" id="ARBA00011322"/>
    </source>
</evidence>
<evidence type="ECO:0000256" key="5">
    <source>
        <dbReference type="ARBA" id="ARBA00022801"/>
    </source>
</evidence>
<name>A0A1G5S4Q7_9FIRM</name>
<dbReference type="GO" id="GO:0008408">
    <property type="term" value="F:3'-5' exonuclease activity"/>
    <property type="evidence" value="ECO:0007669"/>
    <property type="project" value="InterPro"/>
</dbReference>
<dbReference type="InterPro" id="IPR004593">
    <property type="entry name" value="SbcD"/>
</dbReference>
<dbReference type="Pfam" id="PF00149">
    <property type="entry name" value="Metallophos"/>
    <property type="match status" value="1"/>
</dbReference>
<dbReference type="InterPro" id="IPR050535">
    <property type="entry name" value="DNA_Repair-Maintenance_Comp"/>
</dbReference>
<gene>
    <name evidence="7" type="primary">sbcD</name>
    <name evidence="10" type="ORF">SAMN03080599_02463</name>
</gene>
<dbReference type="InterPro" id="IPR029052">
    <property type="entry name" value="Metallo-depent_PP-like"/>
</dbReference>
<keyword evidence="7" id="KW-0233">DNA recombination</keyword>
<dbReference type="STRING" id="1120920.SAMN03080599_02463"/>
<feature type="domain" description="Calcineurin-like phosphoesterase" evidence="8">
    <location>
        <begin position="1"/>
        <end position="106"/>
    </location>
</feature>
<protein>
    <recommendedName>
        <fullName evidence="3 7">Nuclease SbcCD subunit D</fullName>
    </recommendedName>
</protein>
<dbReference type="InterPro" id="IPR041796">
    <property type="entry name" value="Mre11_N"/>
</dbReference>
<evidence type="ECO:0000313" key="11">
    <source>
        <dbReference type="Proteomes" id="UP000199208"/>
    </source>
</evidence>
<evidence type="ECO:0000256" key="6">
    <source>
        <dbReference type="ARBA" id="ARBA00022839"/>
    </source>
</evidence>
<dbReference type="InterPro" id="IPR004843">
    <property type="entry name" value="Calcineurin-like_PHP"/>
</dbReference>
<dbReference type="InterPro" id="IPR026843">
    <property type="entry name" value="SbcD_C"/>
</dbReference>
<keyword evidence="6 7" id="KW-0269">Exonuclease</keyword>
<dbReference type="AlphaFoldDB" id="A0A1G5S4Q7"/>
<dbReference type="RefSeq" id="WP_092591938.1">
    <property type="nucleotide sequence ID" value="NZ_FMWL01000014.1"/>
</dbReference>
<dbReference type="OrthoDB" id="9773856at2"/>
<keyword evidence="4 7" id="KW-0540">Nuclease</keyword>
<evidence type="ECO:0000256" key="1">
    <source>
        <dbReference type="ARBA" id="ARBA00010555"/>
    </source>
</evidence>
<keyword evidence="7" id="KW-0235">DNA replication</keyword>
<accession>A0A1G5S4Q7</accession>
<reference evidence="10 11" key="1">
    <citation type="submission" date="2016-10" db="EMBL/GenBank/DDBJ databases">
        <authorList>
            <person name="de Groot N.N."/>
        </authorList>
    </citation>
    <scope>NUCLEOTIDE SEQUENCE [LARGE SCALE GENOMIC DNA]</scope>
    <source>
        <strain evidence="10 11">DSM 2784</strain>
    </source>
</reference>
<feature type="domain" description="Nuclease SbcCD subunit D C-terminal" evidence="9">
    <location>
        <begin position="292"/>
        <end position="379"/>
    </location>
</feature>
<evidence type="ECO:0000256" key="4">
    <source>
        <dbReference type="ARBA" id="ARBA00022722"/>
    </source>
</evidence>
<dbReference type="Gene3D" id="3.60.21.10">
    <property type="match status" value="1"/>
</dbReference>
<organism evidence="10 11">
    <name type="scientific">Acidaminobacter hydrogenoformans DSM 2784</name>
    <dbReference type="NCBI Taxonomy" id="1120920"/>
    <lineage>
        <taxon>Bacteria</taxon>
        <taxon>Bacillati</taxon>
        <taxon>Bacillota</taxon>
        <taxon>Clostridia</taxon>
        <taxon>Peptostreptococcales</taxon>
        <taxon>Acidaminobacteraceae</taxon>
        <taxon>Acidaminobacter</taxon>
    </lineage>
</organism>
<dbReference type="GO" id="GO:0004519">
    <property type="term" value="F:endonuclease activity"/>
    <property type="evidence" value="ECO:0007669"/>
    <property type="project" value="UniProtKB-KW"/>
</dbReference>
<evidence type="ECO:0000313" key="10">
    <source>
        <dbReference type="EMBL" id="SCZ80820.1"/>
    </source>
</evidence>
<dbReference type="PANTHER" id="PTHR30337">
    <property type="entry name" value="COMPONENT OF ATP-DEPENDENT DSDNA EXONUCLEASE"/>
    <property type="match status" value="1"/>
</dbReference>
<dbReference type="Pfam" id="PF12320">
    <property type="entry name" value="SbcD_C"/>
    <property type="match status" value="1"/>
</dbReference>
<dbReference type="CDD" id="cd00840">
    <property type="entry name" value="MPP_Mre11_N"/>
    <property type="match status" value="1"/>
</dbReference>
<dbReference type="GO" id="GO:0006310">
    <property type="term" value="P:DNA recombination"/>
    <property type="evidence" value="ECO:0007669"/>
    <property type="project" value="UniProtKB-KW"/>
</dbReference>
<comment type="function">
    <text evidence="7">SbcCD cleaves DNA hairpin structures. These structures can inhibit DNA replication and are intermediates in certain DNA recombination reactions. The complex acts as a 3'-&gt;5' double strand exonuclease that can open hairpins. It also has a 5' single-strand endonuclease activity.</text>
</comment>
<dbReference type="GO" id="GO:0006260">
    <property type="term" value="P:DNA replication"/>
    <property type="evidence" value="ECO:0007669"/>
    <property type="project" value="UniProtKB-KW"/>
</dbReference>
<evidence type="ECO:0000256" key="7">
    <source>
        <dbReference type="RuleBase" id="RU363069"/>
    </source>
</evidence>
<evidence type="ECO:0000259" key="9">
    <source>
        <dbReference type="Pfam" id="PF12320"/>
    </source>
</evidence>
<evidence type="ECO:0000256" key="3">
    <source>
        <dbReference type="ARBA" id="ARBA00013365"/>
    </source>
</evidence>
<dbReference type="EMBL" id="FMWL01000014">
    <property type="protein sequence ID" value="SCZ80820.1"/>
    <property type="molecule type" value="Genomic_DNA"/>
</dbReference>
<dbReference type="SUPFAM" id="SSF56300">
    <property type="entry name" value="Metallo-dependent phosphatases"/>
    <property type="match status" value="1"/>
</dbReference>
<evidence type="ECO:0000259" key="8">
    <source>
        <dbReference type="Pfam" id="PF00149"/>
    </source>
</evidence>
<keyword evidence="5 7" id="KW-0378">Hydrolase</keyword>
<sequence>MRILHTSDWHLGRLIETQPRLEEQAAFLDTLIECAEEKDIDVVLVAGDVYDTYNPPARAERLFFDKVKALADGGRRLILIVSGNHDQPIRLGAAASWASEHGIVLCTDMQDEWPDQQIGRFKIRGRGPGALTIALGEDALDLALLPFPSESRLGELISVSGQEEALQLTYSERVKDLLEARCAHFTEETFGVVVSHLFVSGGEISDSERTLQWGGAYTVFGDAFPKSANYVALGHLHKPQSVAGLKGRGRYSGSPLQYSRSETGYAKSVTLIDTGAAGPLEFEEVFIPLLKPVEIWHAKSFEAAEALLIEEGKRKAWVYLEVETLKPLTNGEIRRLKTLYPDLLSIEPIFPNQESSALVEISLEKMDIHELFSRYYEREYGAMPEPELMTRFASLLAEEENEGREGA</sequence>
<dbReference type="Proteomes" id="UP000199208">
    <property type="component" value="Unassembled WGS sequence"/>
</dbReference>
<keyword evidence="11" id="KW-1185">Reference proteome</keyword>
<proteinExistence type="inferred from homology"/>
<keyword evidence="7" id="KW-0255">Endonuclease</keyword>
<dbReference type="NCBIfam" id="TIGR00619">
    <property type="entry name" value="sbcd"/>
    <property type="match status" value="1"/>
</dbReference>